<keyword evidence="4 7" id="KW-0238">DNA-binding</keyword>
<dbReference type="InterPro" id="IPR001867">
    <property type="entry name" value="OmpR/PhoB-type_DNA-bd"/>
</dbReference>
<keyword evidence="5" id="KW-0804">Transcription</keyword>
<dbReference type="SUPFAM" id="SSF52172">
    <property type="entry name" value="CheY-like"/>
    <property type="match status" value="1"/>
</dbReference>
<protein>
    <submittedName>
        <fullName evidence="10">Response regulator transcription factor</fullName>
    </submittedName>
</protein>
<keyword evidence="2" id="KW-0902">Two-component regulatory system</keyword>
<evidence type="ECO:0000256" key="2">
    <source>
        <dbReference type="ARBA" id="ARBA00023012"/>
    </source>
</evidence>
<reference evidence="10" key="1">
    <citation type="submission" date="2020-04" db="EMBL/GenBank/DDBJ databases">
        <authorList>
            <person name="Zhang T."/>
        </authorList>
    </citation>
    <scope>NUCLEOTIDE SEQUENCE</scope>
    <source>
        <strain evidence="10">HKST-UBA11</strain>
    </source>
</reference>
<dbReference type="SMART" id="SM00448">
    <property type="entry name" value="REC"/>
    <property type="match status" value="1"/>
</dbReference>
<dbReference type="InterPro" id="IPR039420">
    <property type="entry name" value="WalR-like"/>
</dbReference>
<dbReference type="FunFam" id="3.40.50.2300:FF:000001">
    <property type="entry name" value="DNA-binding response regulator PhoB"/>
    <property type="match status" value="1"/>
</dbReference>
<feature type="domain" description="Response regulatory" evidence="8">
    <location>
        <begin position="2"/>
        <end position="118"/>
    </location>
</feature>
<dbReference type="CDD" id="cd00383">
    <property type="entry name" value="trans_reg_C"/>
    <property type="match status" value="1"/>
</dbReference>
<evidence type="ECO:0000256" key="6">
    <source>
        <dbReference type="PROSITE-ProRule" id="PRU00169"/>
    </source>
</evidence>
<dbReference type="AlphaFoldDB" id="A0A955RK92"/>
<dbReference type="PANTHER" id="PTHR48111">
    <property type="entry name" value="REGULATOR OF RPOS"/>
    <property type="match status" value="1"/>
</dbReference>
<dbReference type="GO" id="GO:0000976">
    <property type="term" value="F:transcription cis-regulatory region binding"/>
    <property type="evidence" value="ECO:0007669"/>
    <property type="project" value="TreeGrafter"/>
</dbReference>
<comment type="caution">
    <text evidence="10">The sequence shown here is derived from an EMBL/GenBank/DDBJ whole genome shotgun (WGS) entry which is preliminary data.</text>
</comment>
<evidence type="ECO:0000256" key="1">
    <source>
        <dbReference type="ARBA" id="ARBA00022553"/>
    </source>
</evidence>
<dbReference type="SMART" id="SM00862">
    <property type="entry name" value="Trans_reg_C"/>
    <property type="match status" value="1"/>
</dbReference>
<feature type="domain" description="OmpR/PhoB-type" evidence="9">
    <location>
        <begin position="126"/>
        <end position="225"/>
    </location>
</feature>
<organism evidence="10 11">
    <name type="scientific">Candidatus Dojkabacteria bacterium</name>
    <dbReference type="NCBI Taxonomy" id="2099670"/>
    <lineage>
        <taxon>Bacteria</taxon>
        <taxon>Candidatus Dojkabacteria</taxon>
    </lineage>
</organism>
<dbReference type="Gene3D" id="3.40.50.2300">
    <property type="match status" value="1"/>
</dbReference>
<proteinExistence type="predicted"/>
<dbReference type="GO" id="GO:0006355">
    <property type="term" value="P:regulation of DNA-templated transcription"/>
    <property type="evidence" value="ECO:0007669"/>
    <property type="project" value="InterPro"/>
</dbReference>
<gene>
    <name evidence="10" type="ORF">KC717_02665</name>
</gene>
<dbReference type="InterPro" id="IPR001789">
    <property type="entry name" value="Sig_transdc_resp-reg_receiver"/>
</dbReference>
<dbReference type="PANTHER" id="PTHR48111:SF22">
    <property type="entry name" value="REGULATOR OF RPOS"/>
    <property type="match status" value="1"/>
</dbReference>
<evidence type="ECO:0000256" key="5">
    <source>
        <dbReference type="ARBA" id="ARBA00023163"/>
    </source>
</evidence>
<keyword evidence="1 6" id="KW-0597">Phosphoprotein</keyword>
<keyword evidence="3" id="KW-0805">Transcription regulation</keyword>
<evidence type="ECO:0000256" key="7">
    <source>
        <dbReference type="PROSITE-ProRule" id="PRU01091"/>
    </source>
</evidence>
<dbReference type="GO" id="GO:0000156">
    <property type="term" value="F:phosphorelay response regulator activity"/>
    <property type="evidence" value="ECO:0007669"/>
    <property type="project" value="TreeGrafter"/>
</dbReference>
<feature type="DNA-binding region" description="OmpR/PhoB-type" evidence="7">
    <location>
        <begin position="126"/>
        <end position="225"/>
    </location>
</feature>
<evidence type="ECO:0000259" key="9">
    <source>
        <dbReference type="PROSITE" id="PS51755"/>
    </source>
</evidence>
<dbReference type="GO" id="GO:0032993">
    <property type="term" value="C:protein-DNA complex"/>
    <property type="evidence" value="ECO:0007669"/>
    <property type="project" value="TreeGrafter"/>
</dbReference>
<dbReference type="PROSITE" id="PS51755">
    <property type="entry name" value="OMPR_PHOB"/>
    <property type="match status" value="1"/>
</dbReference>
<evidence type="ECO:0000256" key="4">
    <source>
        <dbReference type="ARBA" id="ARBA00023125"/>
    </source>
</evidence>
<dbReference type="FunFam" id="1.10.10.10:FF:000018">
    <property type="entry name" value="DNA-binding response regulator ResD"/>
    <property type="match status" value="1"/>
</dbReference>
<dbReference type="GO" id="GO:0005829">
    <property type="term" value="C:cytosol"/>
    <property type="evidence" value="ECO:0007669"/>
    <property type="project" value="TreeGrafter"/>
</dbReference>
<dbReference type="CDD" id="cd19935">
    <property type="entry name" value="REC_OmpR_CusR-like"/>
    <property type="match status" value="1"/>
</dbReference>
<reference evidence="10" key="2">
    <citation type="journal article" date="2021" name="Microbiome">
        <title>Successional dynamics and alternative stable states in a saline activated sludge microbial community over 9 years.</title>
        <authorList>
            <person name="Wang Y."/>
            <person name="Ye J."/>
            <person name="Ju F."/>
            <person name="Liu L."/>
            <person name="Boyd J.A."/>
            <person name="Deng Y."/>
            <person name="Parks D.H."/>
            <person name="Jiang X."/>
            <person name="Yin X."/>
            <person name="Woodcroft B.J."/>
            <person name="Tyson G.W."/>
            <person name="Hugenholtz P."/>
            <person name="Polz M.F."/>
            <person name="Zhang T."/>
        </authorList>
    </citation>
    <scope>NUCLEOTIDE SEQUENCE</scope>
    <source>
        <strain evidence="10">HKST-UBA11</strain>
    </source>
</reference>
<dbReference type="Gene3D" id="1.10.10.10">
    <property type="entry name" value="Winged helix-like DNA-binding domain superfamily/Winged helix DNA-binding domain"/>
    <property type="match status" value="1"/>
</dbReference>
<evidence type="ECO:0000259" key="8">
    <source>
        <dbReference type="PROSITE" id="PS50110"/>
    </source>
</evidence>
<dbReference type="Gene3D" id="6.10.250.690">
    <property type="match status" value="1"/>
</dbReference>
<dbReference type="InterPro" id="IPR011006">
    <property type="entry name" value="CheY-like_superfamily"/>
</dbReference>
<name>A0A955RK92_9BACT</name>
<dbReference type="EMBL" id="JAGQLH010000024">
    <property type="protein sequence ID" value="MCA9385525.1"/>
    <property type="molecule type" value="Genomic_DNA"/>
</dbReference>
<dbReference type="InterPro" id="IPR036388">
    <property type="entry name" value="WH-like_DNA-bd_sf"/>
</dbReference>
<feature type="modified residue" description="4-aspartylphosphate" evidence="6">
    <location>
        <position position="53"/>
    </location>
</feature>
<sequence>MRILLIEDDTVTSSFIKYTLREQGYVVDHATDGKEGLQLARINQGNYSSIILDVMLPTIDGLKICKTLREENDTTPIMMLSSRDETENKIEGLNAGGDDYLTKPFEISELIARIKALQRRNNNQTEQILSIRHVSLDRSSHEVKVHDELIQLTRIEFRLLHLLMQNRGKVITRSEMLDKVWDMHGGEIFSNTINVHMKELRRKIQDDSKDPLIITVRGSGYKFAKQ</sequence>
<evidence type="ECO:0000256" key="3">
    <source>
        <dbReference type="ARBA" id="ARBA00023015"/>
    </source>
</evidence>
<accession>A0A955RK92</accession>
<dbReference type="Pfam" id="PF00072">
    <property type="entry name" value="Response_reg"/>
    <property type="match status" value="1"/>
</dbReference>
<dbReference type="Pfam" id="PF00486">
    <property type="entry name" value="Trans_reg_C"/>
    <property type="match status" value="1"/>
</dbReference>
<dbReference type="Proteomes" id="UP000754563">
    <property type="component" value="Unassembled WGS sequence"/>
</dbReference>
<dbReference type="PROSITE" id="PS50110">
    <property type="entry name" value="RESPONSE_REGULATORY"/>
    <property type="match status" value="1"/>
</dbReference>
<evidence type="ECO:0000313" key="10">
    <source>
        <dbReference type="EMBL" id="MCA9385525.1"/>
    </source>
</evidence>
<evidence type="ECO:0000313" key="11">
    <source>
        <dbReference type="Proteomes" id="UP000754563"/>
    </source>
</evidence>